<evidence type="ECO:0000256" key="1">
    <source>
        <dbReference type="ARBA" id="ARBA00007689"/>
    </source>
</evidence>
<keyword evidence="4" id="KW-1185">Reference proteome</keyword>
<evidence type="ECO:0000259" key="2">
    <source>
        <dbReference type="Pfam" id="PF03795"/>
    </source>
</evidence>
<dbReference type="PANTHER" id="PTHR35174">
    <property type="entry name" value="BLL7171 PROTEIN-RELATED"/>
    <property type="match status" value="1"/>
</dbReference>
<evidence type="ECO:0000313" key="4">
    <source>
        <dbReference type="Proteomes" id="UP001529338"/>
    </source>
</evidence>
<protein>
    <submittedName>
        <fullName evidence="3">YciI family protein</fullName>
    </submittedName>
</protein>
<dbReference type="RefSeq" id="WP_289454598.1">
    <property type="nucleotide sequence ID" value="NZ_JAUCGQ010000001.1"/>
</dbReference>
<sequence>MRFLGYTLGDESVPMPAPTPDLMERMGAFMEEATKAGVLVATGGIAPSAMGAKVTLEDGEFTVVDGPFAEAKELIGGWALTECRDLAEAVEWTKRFLAVLGAGECRVRPVF</sequence>
<comment type="similarity">
    <text evidence="1">Belongs to the YciI family.</text>
</comment>
<dbReference type="InterPro" id="IPR005545">
    <property type="entry name" value="YCII"/>
</dbReference>
<reference evidence="3 4" key="1">
    <citation type="submission" date="2023-06" db="EMBL/GenBank/DDBJ databases">
        <title>Cellulomonas sp. MW4 Whole genome sequence.</title>
        <authorList>
            <person name="Park S."/>
        </authorList>
    </citation>
    <scope>NUCLEOTIDE SEQUENCE [LARGE SCALE GENOMIC DNA]</scope>
    <source>
        <strain evidence="3 4">MW4</strain>
    </source>
</reference>
<name>A0ABT7SF79_9CELL</name>
<proteinExistence type="inferred from homology"/>
<dbReference type="InterPro" id="IPR011008">
    <property type="entry name" value="Dimeric_a/b-barrel"/>
</dbReference>
<organism evidence="3 4">
    <name type="scientific">Cellulomonas alba</name>
    <dbReference type="NCBI Taxonomy" id="3053467"/>
    <lineage>
        <taxon>Bacteria</taxon>
        <taxon>Bacillati</taxon>
        <taxon>Actinomycetota</taxon>
        <taxon>Actinomycetes</taxon>
        <taxon>Micrococcales</taxon>
        <taxon>Cellulomonadaceae</taxon>
        <taxon>Cellulomonas</taxon>
    </lineage>
</organism>
<dbReference type="EMBL" id="JAUCGQ010000001">
    <property type="protein sequence ID" value="MDM7854776.1"/>
    <property type="molecule type" value="Genomic_DNA"/>
</dbReference>
<dbReference type="Pfam" id="PF03795">
    <property type="entry name" value="YCII"/>
    <property type="match status" value="1"/>
</dbReference>
<gene>
    <name evidence="3" type="ORF">QRT04_07525</name>
</gene>
<dbReference type="PANTHER" id="PTHR35174:SF1">
    <property type="entry name" value="BLL0086 PROTEIN"/>
    <property type="match status" value="1"/>
</dbReference>
<feature type="domain" description="YCII-related" evidence="2">
    <location>
        <begin position="18"/>
        <end position="99"/>
    </location>
</feature>
<dbReference type="Proteomes" id="UP001529338">
    <property type="component" value="Unassembled WGS sequence"/>
</dbReference>
<dbReference type="Gene3D" id="3.30.70.1060">
    <property type="entry name" value="Dimeric alpha+beta barrel"/>
    <property type="match status" value="1"/>
</dbReference>
<evidence type="ECO:0000313" key="3">
    <source>
        <dbReference type="EMBL" id="MDM7854776.1"/>
    </source>
</evidence>
<accession>A0ABT7SF79</accession>
<dbReference type="SUPFAM" id="SSF54909">
    <property type="entry name" value="Dimeric alpha+beta barrel"/>
    <property type="match status" value="1"/>
</dbReference>
<comment type="caution">
    <text evidence="3">The sequence shown here is derived from an EMBL/GenBank/DDBJ whole genome shotgun (WGS) entry which is preliminary data.</text>
</comment>